<evidence type="ECO:0000256" key="10">
    <source>
        <dbReference type="ARBA" id="ARBA00022927"/>
    </source>
</evidence>
<keyword evidence="15 18" id="KW-0472">Membrane</keyword>
<evidence type="ECO:0000256" key="14">
    <source>
        <dbReference type="ARBA" id="ARBA00023128"/>
    </source>
</evidence>
<dbReference type="EMBL" id="DS469736">
    <property type="protein sequence ID" value="EDO34314.1"/>
    <property type="molecule type" value="Genomic_DNA"/>
</dbReference>
<dbReference type="GO" id="GO:0006914">
    <property type="term" value="P:autophagy"/>
    <property type="evidence" value="ECO:0007669"/>
    <property type="project" value="UniProtKB-KW"/>
</dbReference>
<evidence type="ECO:0000256" key="6">
    <source>
        <dbReference type="ARBA" id="ARBA00013776"/>
    </source>
</evidence>
<dbReference type="PANTHER" id="PTHR15071">
    <property type="entry name" value="MANNOSE-6-PHOSPHATE RECEPTOR FAMILY MEMBER"/>
    <property type="match status" value="1"/>
</dbReference>
<keyword evidence="7" id="KW-0813">Transport</keyword>
<sequence length="280" mass="31220">MASFIARGTVLFAVFVSVSSENCAPLEYKVNTLISPQFWWFETDAKFCKEAANATTDKCMFMFSLCNDLPVLCPDSNVCQTSTPISPGVRNKLFTWPVRMGSRKYDNFKYDVDDHFFSATYRNGDKTKCKGRVSGPLPLASKVKFQCDKKAVWNASSINSSLPFTGAMAPQPISIEMKECVYTIVFNSSEGCRFYGNDTPEKALSTGSILLILFFPGIFLYCAIGGLINTGKGKSGKEIIPNYSFWSDFPYLVLDGFAFCLSVITCRQMSRTRDGPYQTM</sequence>
<evidence type="ECO:0000256" key="16">
    <source>
        <dbReference type="ARBA" id="ARBA00023157"/>
    </source>
</evidence>
<dbReference type="InParanoid" id="A7SPR6"/>
<dbReference type="Pfam" id="PF09451">
    <property type="entry name" value="ATG27"/>
    <property type="match status" value="1"/>
</dbReference>
<keyword evidence="13" id="KW-0333">Golgi apparatus</keyword>
<dbReference type="PROSITE" id="PS51914">
    <property type="entry name" value="MRH"/>
    <property type="match status" value="1"/>
</dbReference>
<evidence type="ECO:0000256" key="13">
    <source>
        <dbReference type="ARBA" id="ARBA00023034"/>
    </source>
</evidence>
<dbReference type="Proteomes" id="UP000001593">
    <property type="component" value="Unassembled WGS sequence"/>
</dbReference>
<evidence type="ECO:0000256" key="17">
    <source>
        <dbReference type="ARBA" id="ARBA00023329"/>
    </source>
</evidence>
<gene>
    <name evidence="21" type="ORF">NEMVEDRAFT_v1g246640</name>
</gene>
<evidence type="ECO:0000256" key="7">
    <source>
        <dbReference type="ARBA" id="ARBA00022448"/>
    </source>
</evidence>
<evidence type="ECO:0000313" key="22">
    <source>
        <dbReference type="Proteomes" id="UP000001593"/>
    </source>
</evidence>
<keyword evidence="22" id="KW-1185">Reference proteome</keyword>
<keyword evidence="16" id="KW-1015">Disulfide bond</keyword>
<keyword evidence="10" id="KW-0653">Protein transport</keyword>
<dbReference type="InterPro" id="IPR018939">
    <property type="entry name" value="Autophagy-rel_prot_27"/>
</dbReference>
<dbReference type="GO" id="GO:0000139">
    <property type="term" value="C:Golgi membrane"/>
    <property type="evidence" value="ECO:0007669"/>
    <property type="project" value="UniProtKB-SubCell"/>
</dbReference>
<protein>
    <recommendedName>
        <fullName evidence="6">Autophagy-related protein 27</fullName>
    </recommendedName>
</protein>
<evidence type="ECO:0000256" key="15">
    <source>
        <dbReference type="ARBA" id="ARBA00023136"/>
    </source>
</evidence>
<dbReference type="HOGENOM" id="CLU_994990_0_0_1"/>
<dbReference type="GO" id="GO:0005802">
    <property type="term" value="C:trans-Golgi network"/>
    <property type="evidence" value="ECO:0000318"/>
    <property type="project" value="GO_Central"/>
</dbReference>
<dbReference type="InterPro" id="IPR009011">
    <property type="entry name" value="Man6P_isomerase_rcpt-bd_dom_sf"/>
</dbReference>
<dbReference type="Gene3D" id="2.70.130.10">
    <property type="entry name" value="Mannose-6-phosphate receptor binding domain"/>
    <property type="match status" value="1"/>
</dbReference>
<evidence type="ECO:0000256" key="5">
    <source>
        <dbReference type="ARBA" id="ARBA00005363"/>
    </source>
</evidence>
<name>A7SPR6_NEMVE</name>
<feature type="transmembrane region" description="Helical" evidence="18">
    <location>
        <begin position="209"/>
        <end position="228"/>
    </location>
</feature>
<feature type="signal peptide" evidence="19">
    <location>
        <begin position="1"/>
        <end position="20"/>
    </location>
</feature>
<evidence type="ECO:0000256" key="3">
    <source>
        <dbReference type="ARBA" id="ARBA00004394"/>
    </source>
</evidence>
<dbReference type="OrthoDB" id="29460at2759"/>
<dbReference type="PhylomeDB" id="A7SPR6"/>
<evidence type="ECO:0000256" key="9">
    <source>
        <dbReference type="ARBA" id="ARBA00022729"/>
    </source>
</evidence>
<keyword evidence="11 18" id="KW-1133">Transmembrane helix</keyword>
<evidence type="ECO:0000256" key="19">
    <source>
        <dbReference type="SAM" id="SignalP"/>
    </source>
</evidence>
<comment type="subcellular location">
    <subcellularLocation>
        <location evidence="2">Cytoplasmic vesicle membrane</location>
        <topology evidence="2">Single-pass type I membrane protein</topology>
    </subcellularLocation>
    <subcellularLocation>
        <location evidence="3">Golgi apparatus membrane</location>
    </subcellularLocation>
    <subcellularLocation>
        <location evidence="1">Mitochondrion membrane</location>
        <topology evidence="1">Single-pass membrane protein</topology>
    </subcellularLocation>
    <subcellularLocation>
        <location evidence="4">Preautophagosomal structure membrane</location>
        <topology evidence="4">Single-pass type I membrane protein</topology>
    </subcellularLocation>
</comment>
<evidence type="ECO:0000259" key="20">
    <source>
        <dbReference type="PROSITE" id="PS51914"/>
    </source>
</evidence>
<keyword evidence="12" id="KW-0072">Autophagy</keyword>
<dbReference type="GO" id="GO:0031966">
    <property type="term" value="C:mitochondrial membrane"/>
    <property type="evidence" value="ECO:0007669"/>
    <property type="project" value="UniProtKB-SubCell"/>
</dbReference>
<feature type="chain" id="PRO_5002715232" description="Autophagy-related protein 27" evidence="19">
    <location>
        <begin position="21"/>
        <end position="280"/>
    </location>
</feature>
<comment type="similarity">
    <text evidence="5">Belongs to the ATG27 family.</text>
</comment>
<dbReference type="SUPFAM" id="SSF50911">
    <property type="entry name" value="Mannose 6-phosphate receptor domain"/>
    <property type="match status" value="1"/>
</dbReference>
<dbReference type="GO" id="GO:0006622">
    <property type="term" value="P:protein targeting to lysosome"/>
    <property type="evidence" value="ECO:0000318"/>
    <property type="project" value="GO_Central"/>
</dbReference>
<keyword evidence="8 18" id="KW-0812">Transmembrane</keyword>
<dbReference type="InterPro" id="IPR044865">
    <property type="entry name" value="MRH_dom"/>
</dbReference>
<evidence type="ECO:0000256" key="11">
    <source>
        <dbReference type="ARBA" id="ARBA00022989"/>
    </source>
</evidence>
<evidence type="ECO:0000256" key="8">
    <source>
        <dbReference type="ARBA" id="ARBA00022692"/>
    </source>
</evidence>
<feature type="domain" description="MRH" evidence="20">
    <location>
        <begin position="21"/>
        <end position="194"/>
    </location>
</feature>
<evidence type="ECO:0000256" key="1">
    <source>
        <dbReference type="ARBA" id="ARBA00004304"/>
    </source>
</evidence>
<dbReference type="AlphaFoldDB" id="A7SPR6"/>
<evidence type="ECO:0000256" key="18">
    <source>
        <dbReference type="SAM" id="Phobius"/>
    </source>
</evidence>
<keyword evidence="17" id="KW-0968">Cytoplasmic vesicle</keyword>
<dbReference type="eggNOG" id="ENOG502SFUJ">
    <property type="taxonomic scope" value="Eukaryota"/>
</dbReference>
<feature type="transmembrane region" description="Helical" evidence="18">
    <location>
        <begin position="249"/>
        <end position="270"/>
    </location>
</feature>
<dbReference type="GO" id="GO:0034045">
    <property type="term" value="C:phagophore assembly site membrane"/>
    <property type="evidence" value="ECO:0007669"/>
    <property type="project" value="UniProtKB-SubCell"/>
</dbReference>
<reference evidence="21 22" key="1">
    <citation type="journal article" date="2007" name="Science">
        <title>Sea anemone genome reveals ancestral eumetazoan gene repertoire and genomic organization.</title>
        <authorList>
            <person name="Putnam N.H."/>
            <person name="Srivastava M."/>
            <person name="Hellsten U."/>
            <person name="Dirks B."/>
            <person name="Chapman J."/>
            <person name="Salamov A."/>
            <person name="Terry A."/>
            <person name="Shapiro H."/>
            <person name="Lindquist E."/>
            <person name="Kapitonov V.V."/>
            <person name="Jurka J."/>
            <person name="Genikhovich G."/>
            <person name="Grigoriev I.V."/>
            <person name="Lucas S.M."/>
            <person name="Steele R.E."/>
            <person name="Finnerty J.R."/>
            <person name="Technau U."/>
            <person name="Martindale M.Q."/>
            <person name="Rokhsar D.S."/>
        </authorList>
    </citation>
    <scope>NUCLEOTIDE SEQUENCE [LARGE SCALE GENOMIC DNA]</scope>
    <source>
        <strain evidence="22">CH2 X CH6</strain>
    </source>
</reference>
<accession>A7SPR6</accession>
<organism evidence="21 22">
    <name type="scientific">Nematostella vectensis</name>
    <name type="common">Starlet sea anemone</name>
    <dbReference type="NCBI Taxonomy" id="45351"/>
    <lineage>
        <taxon>Eukaryota</taxon>
        <taxon>Metazoa</taxon>
        <taxon>Cnidaria</taxon>
        <taxon>Anthozoa</taxon>
        <taxon>Hexacorallia</taxon>
        <taxon>Actiniaria</taxon>
        <taxon>Edwardsiidae</taxon>
        <taxon>Nematostella</taxon>
    </lineage>
</organism>
<dbReference type="OMA" id="ACEWLNT"/>
<evidence type="ECO:0000313" key="21">
    <source>
        <dbReference type="EMBL" id="EDO34314.1"/>
    </source>
</evidence>
<dbReference type="PANTHER" id="PTHR15071:SF29">
    <property type="entry name" value="CATION-DEPENDENT MANNOSE-6-PHOSPHATE RECEPTOR"/>
    <property type="match status" value="1"/>
</dbReference>
<evidence type="ECO:0000256" key="2">
    <source>
        <dbReference type="ARBA" id="ARBA00004358"/>
    </source>
</evidence>
<evidence type="ECO:0000256" key="12">
    <source>
        <dbReference type="ARBA" id="ARBA00023006"/>
    </source>
</evidence>
<keyword evidence="9 19" id="KW-0732">Signal</keyword>
<dbReference type="GO" id="GO:0030659">
    <property type="term" value="C:cytoplasmic vesicle membrane"/>
    <property type="evidence" value="ECO:0007669"/>
    <property type="project" value="UniProtKB-SubCell"/>
</dbReference>
<evidence type="ECO:0000256" key="4">
    <source>
        <dbReference type="ARBA" id="ARBA00004472"/>
    </source>
</evidence>
<keyword evidence="14" id="KW-0496">Mitochondrion</keyword>
<proteinExistence type="inferred from homology"/>